<gene>
    <name evidence="3" type="ORF">GCM10007933_12830</name>
</gene>
<dbReference type="InterPro" id="IPR032710">
    <property type="entry name" value="NTF2-like_dom_sf"/>
</dbReference>
<feature type="repeat" description="TPR" evidence="1">
    <location>
        <begin position="164"/>
        <end position="197"/>
    </location>
</feature>
<dbReference type="Proteomes" id="UP001157167">
    <property type="component" value="Unassembled WGS sequence"/>
</dbReference>
<accession>A0ABQ6FA41</accession>
<feature type="domain" description="Cds6 C-terminal" evidence="2">
    <location>
        <begin position="449"/>
        <end position="552"/>
    </location>
</feature>
<sequence length="555" mass="59131">MLAATASAEVLLTTPQNPLTAAPGRSDLEALNKGQQALAARQFEQAEKHFGDAYKLNPRSVEAMLGLAAATHAAGKSKLARDWMSSAVAMAPGQANVLQAQAKLLVELGLTTEAEESYRAAIAGQPGLVQLKLDLAALYLEKLKKPAQAAAVLRDVLKQHPEMAAAHLGLGLALSADGKIEEASRVLDEAVRRDPNNPFALHAQGLVALRLSQADRALAAFDKALVLRKDFAGAMIGRGDALLALGKGDQAIEAYTRASALAPRSAYPHALRGIAFEKMKRLPEAEAAYREALKIDPEDVRIMNNLAFVLASQKVKLDEALKLAERAVAKDGNRASLYDTLGVVYLARNDSKAARQAFEKGLALEPGNLTLRQHHTMLGSNQTVATTSAPAAPVKPAAAVAAPAPAPVPAPAPALVASAPKAAPAVAPAPVPAPAAKPAAVDADATKAVASRLESWRQAWEAKDTNRYLAFYGADFVPADKRARSAWEADRRVKLDKKGDIRVQVDAPSFKLEGNVVVVTFEQRYQSGNYSDAGRKRLEWVKDGSDWKIRREAQQ</sequence>
<evidence type="ECO:0000313" key="4">
    <source>
        <dbReference type="Proteomes" id="UP001157167"/>
    </source>
</evidence>
<dbReference type="InterPro" id="IPR056203">
    <property type="entry name" value="Cds6_C"/>
</dbReference>
<dbReference type="SMART" id="SM00028">
    <property type="entry name" value="TPR"/>
    <property type="match status" value="9"/>
</dbReference>
<keyword evidence="4" id="KW-1185">Reference proteome</keyword>
<dbReference type="Pfam" id="PF13432">
    <property type="entry name" value="TPR_16"/>
    <property type="match status" value="2"/>
</dbReference>
<dbReference type="EMBL" id="BSPX01000013">
    <property type="protein sequence ID" value="GLT21829.1"/>
    <property type="molecule type" value="Genomic_DNA"/>
</dbReference>
<protein>
    <recommendedName>
        <fullName evidence="2">Cds6 C-terminal domain-containing protein</fullName>
    </recommendedName>
</protein>
<organism evidence="3 4">
    <name type="scientific">Zoogloea oryzae</name>
    <dbReference type="NCBI Taxonomy" id="310767"/>
    <lineage>
        <taxon>Bacteria</taxon>
        <taxon>Pseudomonadati</taxon>
        <taxon>Pseudomonadota</taxon>
        <taxon>Betaproteobacteria</taxon>
        <taxon>Rhodocyclales</taxon>
        <taxon>Zoogloeaceae</taxon>
        <taxon>Zoogloea</taxon>
    </lineage>
</organism>
<dbReference type="PANTHER" id="PTHR12558:SF13">
    <property type="entry name" value="CELL DIVISION CYCLE PROTEIN 27 HOMOLOG"/>
    <property type="match status" value="1"/>
</dbReference>
<reference evidence="4" key="1">
    <citation type="journal article" date="2019" name="Int. J. Syst. Evol. Microbiol.">
        <title>The Global Catalogue of Microorganisms (GCM) 10K type strain sequencing project: providing services to taxonomists for standard genome sequencing and annotation.</title>
        <authorList>
            <consortium name="The Broad Institute Genomics Platform"/>
            <consortium name="The Broad Institute Genome Sequencing Center for Infectious Disease"/>
            <person name="Wu L."/>
            <person name="Ma J."/>
        </authorList>
    </citation>
    <scope>NUCLEOTIDE SEQUENCE [LARGE SCALE GENOMIC DNA]</scope>
    <source>
        <strain evidence="4">NBRC 102407</strain>
    </source>
</reference>
<dbReference type="SUPFAM" id="SSF48452">
    <property type="entry name" value="TPR-like"/>
    <property type="match status" value="1"/>
</dbReference>
<feature type="repeat" description="TPR" evidence="1">
    <location>
        <begin position="232"/>
        <end position="265"/>
    </location>
</feature>
<feature type="repeat" description="TPR" evidence="1">
    <location>
        <begin position="335"/>
        <end position="368"/>
    </location>
</feature>
<keyword evidence="1" id="KW-0802">TPR repeat</keyword>
<dbReference type="InterPro" id="IPR011990">
    <property type="entry name" value="TPR-like_helical_dom_sf"/>
</dbReference>
<comment type="caution">
    <text evidence="3">The sequence shown here is derived from an EMBL/GenBank/DDBJ whole genome shotgun (WGS) entry which is preliminary data.</text>
</comment>
<dbReference type="InterPro" id="IPR019734">
    <property type="entry name" value="TPR_rpt"/>
</dbReference>
<dbReference type="Gene3D" id="1.25.40.10">
    <property type="entry name" value="Tetratricopeptide repeat domain"/>
    <property type="match status" value="2"/>
</dbReference>
<evidence type="ECO:0000313" key="3">
    <source>
        <dbReference type="EMBL" id="GLT21829.1"/>
    </source>
</evidence>
<dbReference type="SUPFAM" id="SSF54427">
    <property type="entry name" value="NTF2-like"/>
    <property type="match status" value="1"/>
</dbReference>
<dbReference type="Pfam" id="PF13181">
    <property type="entry name" value="TPR_8"/>
    <property type="match status" value="1"/>
</dbReference>
<dbReference type="Pfam" id="PF24125">
    <property type="entry name" value="Cds6_C"/>
    <property type="match status" value="1"/>
</dbReference>
<evidence type="ECO:0000259" key="2">
    <source>
        <dbReference type="Pfam" id="PF24125"/>
    </source>
</evidence>
<dbReference type="Gene3D" id="3.10.450.50">
    <property type="match status" value="1"/>
</dbReference>
<feature type="repeat" description="TPR" evidence="1">
    <location>
        <begin position="266"/>
        <end position="299"/>
    </location>
</feature>
<evidence type="ECO:0000256" key="1">
    <source>
        <dbReference type="PROSITE-ProRule" id="PRU00339"/>
    </source>
</evidence>
<dbReference type="Pfam" id="PF14559">
    <property type="entry name" value="TPR_19"/>
    <property type="match status" value="1"/>
</dbReference>
<dbReference type="PANTHER" id="PTHR12558">
    <property type="entry name" value="CELL DIVISION CYCLE 16,23,27"/>
    <property type="match status" value="1"/>
</dbReference>
<dbReference type="PROSITE" id="PS50005">
    <property type="entry name" value="TPR"/>
    <property type="match status" value="4"/>
</dbReference>
<proteinExistence type="predicted"/>
<name>A0ABQ6FA41_9RHOO</name>